<dbReference type="InterPro" id="IPR001650">
    <property type="entry name" value="Helicase_C-like"/>
</dbReference>
<feature type="binding site" evidence="11">
    <location>
        <position position="477"/>
    </location>
    <ligand>
        <name>Zn(2+)</name>
        <dbReference type="ChEBI" id="CHEBI:29105"/>
        <label>1</label>
    </ligand>
</feature>
<keyword evidence="2 11" id="KW-0235">DNA replication</keyword>
<accession>A0ABQ5NC28</accession>
<feature type="binding site" evidence="11">
    <location>
        <position position="437"/>
    </location>
    <ligand>
        <name>Zn(2+)</name>
        <dbReference type="ChEBI" id="CHEBI:29105"/>
        <label>1</label>
    </ligand>
</feature>
<feature type="binding site" evidence="11">
    <location>
        <position position="440"/>
    </location>
    <ligand>
        <name>Zn(2+)</name>
        <dbReference type="ChEBI" id="CHEBI:29105"/>
        <label>1</label>
    </ligand>
</feature>
<dbReference type="NCBIfam" id="NF004066">
    <property type="entry name" value="PRK05580.1-3"/>
    <property type="match status" value="1"/>
</dbReference>
<evidence type="ECO:0000256" key="1">
    <source>
        <dbReference type="ARBA" id="ARBA00022515"/>
    </source>
</evidence>
<evidence type="ECO:0000256" key="4">
    <source>
        <dbReference type="ARBA" id="ARBA00022741"/>
    </source>
</evidence>
<dbReference type="InterPro" id="IPR014001">
    <property type="entry name" value="Helicase_ATP-bd"/>
</dbReference>
<evidence type="ECO:0000313" key="15">
    <source>
        <dbReference type="Proteomes" id="UP001208567"/>
    </source>
</evidence>
<protein>
    <recommendedName>
        <fullName evidence="11">Replication restart protein PriA</fullName>
    </recommendedName>
    <alternativeName>
        <fullName evidence="11">ATP-dependent DNA helicase PriA</fullName>
        <ecNumber evidence="11">5.6.2.4</ecNumber>
    </alternativeName>
    <alternativeName>
        <fullName evidence="11">DNA 3'-5' helicase PriA</fullName>
    </alternativeName>
</protein>
<keyword evidence="7 11" id="KW-0862">Zinc</keyword>
<evidence type="ECO:0000256" key="11">
    <source>
        <dbReference type="HAMAP-Rule" id="MF_00983"/>
    </source>
</evidence>
<keyword evidence="15" id="KW-1185">Reference proteome</keyword>
<dbReference type="PANTHER" id="PTHR30580:SF0">
    <property type="entry name" value="PRIMOSOMAL PROTEIN N"/>
    <property type="match status" value="1"/>
</dbReference>
<dbReference type="InterPro" id="IPR027417">
    <property type="entry name" value="P-loop_NTPase"/>
</dbReference>
<keyword evidence="4 11" id="KW-0547">Nucleotide-binding</keyword>
<dbReference type="Proteomes" id="UP001208567">
    <property type="component" value="Unassembled WGS sequence"/>
</dbReference>
<dbReference type="NCBIfam" id="TIGR00595">
    <property type="entry name" value="priA"/>
    <property type="match status" value="1"/>
</dbReference>
<dbReference type="EC" id="5.6.2.4" evidence="11"/>
<organism evidence="14 15">
    <name type="scientific">Clostridium omnivorum</name>
    <dbReference type="NCBI Taxonomy" id="1604902"/>
    <lineage>
        <taxon>Bacteria</taxon>
        <taxon>Bacillati</taxon>
        <taxon>Bacillota</taxon>
        <taxon>Clostridia</taxon>
        <taxon>Eubacteriales</taxon>
        <taxon>Clostridiaceae</taxon>
        <taxon>Clostridium</taxon>
    </lineage>
</organism>
<dbReference type="PANTHER" id="PTHR30580">
    <property type="entry name" value="PRIMOSOMAL PROTEIN N"/>
    <property type="match status" value="1"/>
</dbReference>
<keyword evidence="8 11" id="KW-0067">ATP-binding</keyword>
<evidence type="ECO:0000256" key="10">
    <source>
        <dbReference type="ARBA" id="ARBA00023235"/>
    </source>
</evidence>
<evidence type="ECO:0000256" key="5">
    <source>
        <dbReference type="ARBA" id="ARBA00022801"/>
    </source>
</evidence>
<comment type="catalytic activity">
    <reaction evidence="11">
        <text>Couples ATP hydrolysis with the unwinding of duplex DNA by translocating in the 3'-5' direction.</text>
        <dbReference type="EC" id="5.6.2.4"/>
    </reaction>
</comment>
<keyword evidence="5 11" id="KW-0378">Hydrolase</keyword>
<dbReference type="SMART" id="SM00487">
    <property type="entry name" value="DEXDc"/>
    <property type="match status" value="1"/>
</dbReference>
<dbReference type="InterPro" id="IPR041236">
    <property type="entry name" value="PriA_C"/>
</dbReference>
<comment type="cofactor">
    <cofactor evidence="11">
        <name>Zn(2+)</name>
        <dbReference type="ChEBI" id="CHEBI:29105"/>
    </cofactor>
    <text evidence="11">Binds 2 zinc ions per subunit.</text>
</comment>
<evidence type="ECO:0000256" key="9">
    <source>
        <dbReference type="ARBA" id="ARBA00023125"/>
    </source>
</evidence>
<dbReference type="InterPro" id="IPR040498">
    <property type="entry name" value="PriA_CRR"/>
</dbReference>
<comment type="caution">
    <text evidence="14">The sequence shown here is derived from an EMBL/GenBank/DDBJ whole genome shotgun (WGS) entry which is preliminary data.</text>
</comment>
<feature type="domain" description="Helicase ATP-binding" evidence="12">
    <location>
        <begin position="209"/>
        <end position="375"/>
    </location>
</feature>
<dbReference type="PROSITE" id="PS51192">
    <property type="entry name" value="HELICASE_ATP_BIND_1"/>
    <property type="match status" value="1"/>
</dbReference>
<reference evidence="14 15" key="1">
    <citation type="journal article" date="2024" name="Int. J. Syst. Evol. Microbiol.">
        <title>Clostridium omnivorum sp. nov., isolated from anoxic soil under the treatment of reductive soil disinfestation.</title>
        <authorList>
            <person name="Ueki A."/>
            <person name="Tonouchi A."/>
            <person name="Kaku N."/>
            <person name="Honma S."/>
            <person name="Ueki K."/>
        </authorList>
    </citation>
    <scope>NUCLEOTIDE SEQUENCE [LARGE SCALE GENOMIC DNA]</scope>
    <source>
        <strain evidence="14 15">E14</strain>
    </source>
</reference>
<dbReference type="Pfam" id="PF17764">
    <property type="entry name" value="PriA_3primeBD"/>
    <property type="match status" value="1"/>
</dbReference>
<keyword evidence="10 11" id="KW-0413">Isomerase</keyword>
<evidence type="ECO:0000259" key="13">
    <source>
        <dbReference type="PROSITE" id="PS51194"/>
    </source>
</evidence>
<keyword evidence="1 11" id="KW-0639">Primosome</keyword>
<feature type="binding site" evidence="11">
    <location>
        <position position="480"/>
    </location>
    <ligand>
        <name>Zn(2+)</name>
        <dbReference type="ChEBI" id="CHEBI:29105"/>
        <label>1</label>
    </ligand>
</feature>
<dbReference type="InterPro" id="IPR041222">
    <property type="entry name" value="PriA_3primeBD"/>
</dbReference>
<dbReference type="Gene3D" id="3.40.1440.60">
    <property type="entry name" value="PriA, 3(prime) DNA-binding domain"/>
    <property type="match status" value="1"/>
</dbReference>
<dbReference type="Pfam" id="PF18319">
    <property type="entry name" value="Zn_ribbon_PriA"/>
    <property type="match status" value="1"/>
</dbReference>
<keyword evidence="9 11" id="KW-0238">DNA-binding</keyword>
<evidence type="ECO:0000313" key="14">
    <source>
        <dbReference type="EMBL" id="GLC32764.1"/>
    </source>
</evidence>
<dbReference type="Pfam" id="PF18074">
    <property type="entry name" value="PriA_C"/>
    <property type="match status" value="1"/>
</dbReference>
<evidence type="ECO:0000256" key="2">
    <source>
        <dbReference type="ARBA" id="ARBA00022705"/>
    </source>
</evidence>
<feature type="binding site" evidence="11">
    <location>
        <position position="449"/>
    </location>
    <ligand>
        <name>Zn(2+)</name>
        <dbReference type="ChEBI" id="CHEBI:29105"/>
        <label>2</label>
    </ligand>
</feature>
<dbReference type="InterPro" id="IPR042115">
    <property type="entry name" value="PriA_3primeBD_sf"/>
</dbReference>
<dbReference type="Gene3D" id="3.40.50.300">
    <property type="entry name" value="P-loop containing nucleotide triphosphate hydrolases"/>
    <property type="match status" value="2"/>
</dbReference>
<evidence type="ECO:0000256" key="7">
    <source>
        <dbReference type="ARBA" id="ARBA00022833"/>
    </source>
</evidence>
<dbReference type="HAMAP" id="MF_00983">
    <property type="entry name" value="PriA"/>
    <property type="match status" value="1"/>
</dbReference>
<dbReference type="CDD" id="cd17929">
    <property type="entry name" value="DEXHc_priA"/>
    <property type="match status" value="1"/>
</dbReference>
<dbReference type="PROSITE" id="PS51194">
    <property type="entry name" value="HELICASE_CTER"/>
    <property type="match status" value="1"/>
</dbReference>
<feature type="domain" description="Helicase C-terminal" evidence="13">
    <location>
        <begin position="472"/>
        <end position="655"/>
    </location>
</feature>
<keyword evidence="3 11" id="KW-0479">Metal-binding</keyword>
<dbReference type="InterPro" id="IPR005259">
    <property type="entry name" value="PriA"/>
</dbReference>
<feature type="binding site" evidence="11">
    <location>
        <position position="464"/>
    </location>
    <ligand>
        <name>Zn(2+)</name>
        <dbReference type="ChEBI" id="CHEBI:29105"/>
        <label>2</label>
    </ligand>
</feature>
<dbReference type="RefSeq" id="WP_264852072.1">
    <property type="nucleotide sequence ID" value="NZ_BRXR01000001.1"/>
</dbReference>
<dbReference type="Pfam" id="PF00271">
    <property type="entry name" value="Helicase_C"/>
    <property type="match status" value="1"/>
</dbReference>
<comment type="similarity">
    <text evidence="11">Belongs to the helicase family. PriA subfamily.</text>
</comment>
<feature type="binding site" evidence="11">
    <location>
        <position position="446"/>
    </location>
    <ligand>
        <name>Zn(2+)</name>
        <dbReference type="ChEBI" id="CHEBI:29105"/>
        <label>2</label>
    </ligand>
</feature>
<feature type="binding site" evidence="11">
    <location>
        <position position="467"/>
    </location>
    <ligand>
        <name>Zn(2+)</name>
        <dbReference type="ChEBI" id="CHEBI:29105"/>
        <label>2</label>
    </ligand>
</feature>
<evidence type="ECO:0000256" key="8">
    <source>
        <dbReference type="ARBA" id="ARBA00022840"/>
    </source>
</evidence>
<dbReference type="Pfam" id="PF00270">
    <property type="entry name" value="DEAD"/>
    <property type="match status" value="1"/>
</dbReference>
<evidence type="ECO:0000256" key="6">
    <source>
        <dbReference type="ARBA" id="ARBA00022806"/>
    </source>
</evidence>
<dbReference type="EMBL" id="BRXR01000001">
    <property type="protein sequence ID" value="GLC32764.1"/>
    <property type="molecule type" value="Genomic_DNA"/>
</dbReference>
<gene>
    <name evidence="11 14" type="primary">priA</name>
    <name evidence="14" type="ORF">bsdE14_41740</name>
</gene>
<sequence length="733" mass="84269">MNKFAGIIIDNDSIQLDRIFTYGIPEELISSVKLGHRVKVPFGFNNKIIDGYVLEFYSDIAEINNLKYIKSVCEDYPLLRDADLELVRIMRENYLCTYLEGIKAIIPSAVTKGLSKKVSEVLYTGKELYGKYLKEGYISILKLVQENNGKYNKNELAKNYNISLSSLNTMLKHGFLTQEKVIIERFNAREFEAYDEKVLNKEQQSVVDSVLNSKDNVFLLHGVTGSGKTEVYMNLVRNMLNIDKESIILVPEISLTPQMIERFKGRFGRDICIFHSKLSDGERYDEWMRVKEGRVKVAIGARSAVFLPFNNLGLIVIDEEHENSYKSDSDPKYNAREIAEIRCSKEHCKLILGSATPSVETFYKAVSGKIDYLSIRSRADNALMPEVDIIDMREELNSDNRSILSRRLYNEIQECLAKKEQVILFLNRRGFSSFVSCRKCGFVFKCQSCDISLTYHHENHMLHCHYCGKRERAKSICPSCGSKYVKFFGVGTEKVEQEINRFFPQAKTLRMDFDTTRKKNSYEDIYRSFKEGKADILIGTQMIAKGLDFKNVTLVGVIAADLTLNLPDFRAAERTFQLITQVSGRAGRGDKPGKVIVQTYSPENYSIKYSATNDYLGFYTEEIKLREDMNYPPFSQIMSITLSSKDENLLIKNIQNIGILLKNKVSEYDKIDMLGPVPCSISKIKDMYRWQIIFKGDLTKEFCFSIRNMVYELLKDNYNHIRISIDVNPNTLM</sequence>
<keyword evidence="6 11" id="KW-0347">Helicase</keyword>
<dbReference type="SMART" id="SM00490">
    <property type="entry name" value="HELICc"/>
    <property type="match status" value="1"/>
</dbReference>
<evidence type="ECO:0000259" key="12">
    <source>
        <dbReference type="PROSITE" id="PS51192"/>
    </source>
</evidence>
<dbReference type="InterPro" id="IPR011545">
    <property type="entry name" value="DEAD/DEAH_box_helicase_dom"/>
</dbReference>
<evidence type="ECO:0000256" key="3">
    <source>
        <dbReference type="ARBA" id="ARBA00022723"/>
    </source>
</evidence>
<dbReference type="CDD" id="cd18804">
    <property type="entry name" value="SF2_C_priA"/>
    <property type="match status" value="1"/>
</dbReference>
<comment type="function">
    <text evidence="11">Initiates the restart of stalled replication forks, which reloads the replicative helicase on sites other than the origin of replication. Recognizes and binds to abandoned replication forks and remodels them to uncover a helicase loading site. Promotes assembly of the primosome at these replication forks.</text>
</comment>
<comment type="catalytic activity">
    <reaction evidence="11">
        <text>ATP + H2O = ADP + phosphate + H(+)</text>
        <dbReference type="Rhea" id="RHEA:13065"/>
        <dbReference type="ChEBI" id="CHEBI:15377"/>
        <dbReference type="ChEBI" id="CHEBI:15378"/>
        <dbReference type="ChEBI" id="CHEBI:30616"/>
        <dbReference type="ChEBI" id="CHEBI:43474"/>
        <dbReference type="ChEBI" id="CHEBI:456216"/>
        <dbReference type="EC" id="5.6.2.4"/>
    </reaction>
</comment>
<proteinExistence type="inferred from homology"/>
<name>A0ABQ5NC28_9CLOT</name>
<dbReference type="SUPFAM" id="SSF52540">
    <property type="entry name" value="P-loop containing nucleoside triphosphate hydrolases"/>
    <property type="match status" value="1"/>
</dbReference>
<comment type="subunit">
    <text evidence="11">Component of the replication restart primosome.</text>
</comment>